<dbReference type="STRING" id="4565.A0A3B6DGC1"/>
<dbReference type="InterPro" id="IPR046848">
    <property type="entry name" value="E_motif"/>
</dbReference>
<keyword evidence="6" id="KW-1185">Reference proteome</keyword>
<dbReference type="InterPro" id="IPR046849">
    <property type="entry name" value="E2_motif"/>
</dbReference>
<reference evidence="5" key="1">
    <citation type="submission" date="2018-08" db="EMBL/GenBank/DDBJ databases">
        <authorList>
            <person name="Rossello M."/>
        </authorList>
    </citation>
    <scope>NUCLEOTIDE SEQUENCE [LARGE SCALE GENOMIC DNA]</scope>
    <source>
        <strain evidence="5">cv. Chinese Spring</strain>
    </source>
</reference>
<gene>
    <name evidence="5" type="primary">LOC123053658</name>
</gene>
<dbReference type="Gramene" id="TraesCS2D03G0775300.1">
    <property type="protein sequence ID" value="TraesCS2D03G0775300.1.CDS1"/>
    <property type="gene ID" value="TraesCS2D03G0775300"/>
</dbReference>
<dbReference type="PANTHER" id="PTHR47926">
    <property type="entry name" value="PENTATRICOPEPTIDE REPEAT-CONTAINING PROTEIN"/>
    <property type="match status" value="1"/>
</dbReference>
<dbReference type="Gramene" id="TraesPARA_EIv1.0_0709210.1">
    <property type="protein sequence ID" value="TraesPARA_EIv1.0_0709210.1.CDS1"/>
    <property type="gene ID" value="TraesPARA_EIv1.0_0709210"/>
</dbReference>
<dbReference type="FunFam" id="1.25.40.10:FF:000344">
    <property type="entry name" value="Pentatricopeptide repeat-containing protein"/>
    <property type="match status" value="1"/>
</dbReference>
<evidence type="ECO:0000259" key="4">
    <source>
        <dbReference type="Pfam" id="PF14432"/>
    </source>
</evidence>
<feature type="repeat" description="PPR" evidence="3">
    <location>
        <begin position="263"/>
        <end position="293"/>
    </location>
</feature>
<feature type="domain" description="DYW" evidence="4">
    <location>
        <begin position="610"/>
        <end position="702"/>
    </location>
</feature>
<dbReference type="Gramene" id="TraesWEE_scaffold_043724_01G000200.1">
    <property type="protein sequence ID" value="TraesWEE_scaffold_043724_01G000200.1"/>
    <property type="gene ID" value="TraesWEE_scaffold_043724_01G000200"/>
</dbReference>
<dbReference type="GeneID" id="123053658"/>
<evidence type="ECO:0000313" key="6">
    <source>
        <dbReference type="Proteomes" id="UP000019116"/>
    </source>
</evidence>
<dbReference type="Gramene" id="TraesCS2D02G337900.1">
    <property type="protein sequence ID" value="TraesCS2D02G337900.1.cds1"/>
    <property type="gene ID" value="TraesCS2D02G337900"/>
</dbReference>
<feature type="repeat" description="PPR" evidence="3">
    <location>
        <begin position="395"/>
        <end position="429"/>
    </location>
</feature>
<dbReference type="Gramene" id="TraesCLE_scaffold_056628_01G000200.1">
    <property type="protein sequence ID" value="TraesCLE_scaffold_056628_01G000200.1"/>
    <property type="gene ID" value="TraesCLE_scaffold_056628_01G000200"/>
</dbReference>
<dbReference type="Gramene" id="TraesROB_scaffold_082000_01G000200.1">
    <property type="protein sequence ID" value="TraesROB_scaffold_082000_01G000200.1"/>
    <property type="gene ID" value="TraesROB_scaffold_082000_01G000200"/>
</dbReference>
<dbReference type="GO" id="GO:0009451">
    <property type="term" value="P:RNA modification"/>
    <property type="evidence" value="ECO:0007669"/>
    <property type="project" value="InterPro"/>
</dbReference>
<dbReference type="Pfam" id="PF20431">
    <property type="entry name" value="E_motif"/>
    <property type="match status" value="1"/>
</dbReference>
<dbReference type="InterPro" id="IPR002885">
    <property type="entry name" value="PPR_rpt"/>
</dbReference>
<feature type="repeat" description="PPR" evidence="3">
    <location>
        <begin position="294"/>
        <end position="328"/>
    </location>
</feature>
<dbReference type="Gramene" id="TraesKAR2D01G0312750.1">
    <property type="protein sequence ID" value="cds.TraesKAR2D01G0312750.1"/>
    <property type="gene ID" value="TraesKAR2D01G0312750"/>
</dbReference>
<dbReference type="Gramene" id="TraesLAC2D03G01168800.1">
    <property type="protein sequence ID" value="TraesLAC2D03G01168800.1.CDS1"/>
    <property type="gene ID" value="TraesLAC2D03G01168800"/>
</dbReference>
<dbReference type="OrthoDB" id="185373at2759"/>
<proteinExistence type="predicted"/>
<reference evidence="5" key="2">
    <citation type="submission" date="2018-10" db="UniProtKB">
        <authorList>
            <consortium name="EnsemblPlants"/>
        </authorList>
    </citation>
    <scope>IDENTIFICATION</scope>
</reference>
<dbReference type="Pfam" id="PF14432">
    <property type="entry name" value="DYW_deaminase"/>
    <property type="match status" value="1"/>
</dbReference>
<evidence type="ECO:0000256" key="3">
    <source>
        <dbReference type="PROSITE-ProRule" id="PRU00708"/>
    </source>
</evidence>
<dbReference type="Gramene" id="TraesJUL2D03G01223610.1">
    <property type="protein sequence ID" value="TraesJUL2D03G01223610.1.CDS1"/>
    <property type="gene ID" value="TraesJUL2D03G01223610"/>
</dbReference>
<dbReference type="NCBIfam" id="TIGR00756">
    <property type="entry name" value="PPR"/>
    <property type="match status" value="5"/>
</dbReference>
<dbReference type="Gramene" id="TraesSTA2D03G01206000.1">
    <property type="protein sequence ID" value="TraesSTA2D03G01206000.1.CDS1"/>
    <property type="gene ID" value="TraesSTA2D03G01206000"/>
</dbReference>
<dbReference type="InterPro" id="IPR032867">
    <property type="entry name" value="DYW_dom"/>
</dbReference>
<dbReference type="Gramene" id="TraesCAD_scaffold_053892_01G000200.1">
    <property type="protein sequence ID" value="TraesCAD_scaffold_053892_01G000200.1"/>
    <property type="gene ID" value="TraesCAD_scaffold_053892_01G000200"/>
</dbReference>
<dbReference type="Pfam" id="PF13041">
    <property type="entry name" value="PPR_2"/>
    <property type="match status" value="3"/>
</dbReference>
<dbReference type="SMR" id="A0A3B6DGC1"/>
<dbReference type="Gramene" id="TraesNOR2D03G01233480.1">
    <property type="protein sequence ID" value="TraesNOR2D03G01233480.1.CDS1"/>
    <property type="gene ID" value="TraesNOR2D03G01233480"/>
</dbReference>
<dbReference type="Gramene" id="TraesLDM2D03G01218150.1">
    <property type="protein sequence ID" value="TraesLDM2D03G01218150.1.CDS1"/>
    <property type="gene ID" value="TraesLDM2D03G01218150"/>
</dbReference>
<dbReference type="Proteomes" id="UP000019116">
    <property type="component" value="Chromosome 2D"/>
</dbReference>
<evidence type="ECO:0000313" key="5">
    <source>
        <dbReference type="EnsemblPlants" id="TraesCS2D02G337900.1.cds1"/>
    </source>
</evidence>
<dbReference type="FunFam" id="1.25.40.10:FF:000490">
    <property type="entry name" value="Pentatricopeptide repeat-containing protein chloroplastic"/>
    <property type="match status" value="1"/>
</dbReference>
<dbReference type="SUPFAM" id="SSF48452">
    <property type="entry name" value="TPR-like"/>
    <property type="match status" value="1"/>
</dbReference>
<dbReference type="PROSITE" id="PS51375">
    <property type="entry name" value="PPR"/>
    <property type="match status" value="5"/>
</dbReference>
<name>A0A3B6DGC1_WHEAT</name>
<dbReference type="FunFam" id="1.25.40.10:FF:000031">
    <property type="entry name" value="Pentatricopeptide repeat-containing protein mitochondrial"/>
    <property type="match status" value="1"/>
</dbReference>
<dbReference type="Pfam" id="PF01535">
    <property type="entry name" value="PPR"/>
    <property type="match status" value="3"/>
</dbReference>
<dbReference type="InterPro" id="IPR011990">
    <property type="entry name" value="TPR-like_helical_dom_sf"/>
</dbReference>
<keyword evidence="1" id="KW-0677">Repeat</keyword>
<organism evidence="5">
    <name type="scientific">Triticum aestivum</name>
    <name type="common">Wheat</name>
    <dbReference type="NCBI Taxonomy" id="4565"/>
    <lineage>
        <taxon>Eukaryota</taxon>
        <taxon>Viridiplantae</taxon>
        <taxon>Streptophyta</taxon>
        <taxon>Embryophyta</taxon>
        <taxon>Tracheophyta</taxon>
        <taxon>Spermatophyta</taxon>
        <taxon>Magnoliopsida</taxon>
        <taxon>Liliopsida</taxon>
        <taxon>Poales</taxon>
        <taxon>Poaceae</taxon>
        <taxon>BOP clade</taxon>
        <taxon>Pooideae</taxon>
        <taxon>Triticodae</taxon>
        <taxon>Triticeae</taxon>
        <taxon>Triticinae</taxon>
        <taxon>Triticum</taxon>
    </lineage>
</organism>
<accession>A0A3B6DGC1</accession>
<protein>
    <recommendedName>
        <fullName evidence="4">DYW domain-containing protein</fullName>
    </recommendedName>
</protein>
<dbReference type="Gramene" id="TraesARI2D03G01233460.1">
    <property type="protein sequence ID" value="TraesARI2D03G01233460.1.CDS1"/>
    <property type="gene ID" value="TraesARI2D03G01233460"/>
</dbReference>
<dbReference type="GO" id="GO:0003723">
    <property type="term" value="F:RNA binding"/>
    <property type="evidence" value="ECO:0007669"/>
    <property type="project" value="InterPro"/>
</dbReference>
<dbReference type="GO" id="GO:0008270">
    <property type="term" value="F:zinc ion binding"/>
    <property type="evidence" value="ECO:0007669"/>
    <property type="project" value="InterPro"/>
</dbReference>
<sequence>MATAVVVSAAGLPAAPSPSPVRYTPRRAALRDVPQLHAALLKSGELTTSPESFHSFLEATALPSPATTAAHLAYAIRLLRLGPHPPLSARSYNILIRAFFRAGHPEDALHLFVEMLGAAIAANVCPDQHTIANTVKSCARIYALATGRSVQAYAVKLGFMADQFVLNSLIHMYASCGDIVAAKVLFNAVEEKGVVTWNAMIAGYFKNGDWKEVVEMFKGMLEVQAPFDEVTLVSVATACGKIGDSKLGERIGDYAEEKGMVRNRNLATALVDMYAKCGQLDKARRLFDRMHSRDVVAWSAMISGYTQADRCREALAIFNKMQATEVNPNDVTMVSVLSACAVLGALETGKWAHSYIRRKALPLTVVLGTALVDFYAKCGCIEDAVKAFESMPMRNSWTWTALIKGMASNGRGREALELFSSMREANIEPTDVTFIGVLLACSHSCLVEEGHRHFDSMTQDYGIHPRIEHYGCMVDLLGRAGLIDEAHRFIRNMPIEPNAVVWRALLSACTVHKNVEIGEEALKQITPLDPNHSGNYILLSNTYASVGQWKDAAMIRKEMNERGIKKIPGCSLIELDGTIFEFFAEDSDHPQSREIYEKVDEMIENIKMAGYVPNTADARLDVDESEKQVSVSHHSEKLAIAFGLMKSRPGATIRLSKNLRVCVDCHAATKLISKVYNREIVVRDRNRFHHFKDGLCSCNDYW</sequence>
<dbReference type="EnsemblPlants" id="TraesCS2D02G337900.1">
    <property type="protein sequence ID" value="TraesCS2D02G337900.1.cds1"/>
    <property type="gene ID" value="TraesCS2D02G337900"/>
</dbReference>
<dbReference type="AlphaFoldDB" id="A0A3B6DGC1"/>
<evidence type="ECO:0000256" key="2">
    <source>
        <dbReference type="ARBA" id="ARBA00022946"/>
    </source>
</evidence>
<feature type="repeat" description="PPR" evidence="3">
    <location>
        <begin position="88"/>
        <end position="122"/>
    </location>
</feature>
<feature type="repeat" description="PPR" evidence="3">
    <location>
        <begin position="193"/>
        <end position="227"/>
    </location>
</feature>
<dbReference type="Gene3D" id="1.25.40.10">
    <property type="entry name" value="Tetratricopeptide repeat domain"/>
    <property type="match status" value="4"/>
</dbReference>
<dbReference type="InterPro" id="IPR046960">
    <property type="entry name" value="PPR_At4g14850-like_plant"/>
</dbReference>
<evidence type="ECO:0000256" key="1">
    <source>
        <dbReference type="ARBA" id="ARBA00022737"/>
    </source>
</evidence>
<dbReference type="RefSeq" id="XP_044333106.1">
    <property type="nucleotide sequence ID" value="XM_044477171.1"/>
</dbReference>
<dbReference type="OMA" id="WAHSYIR"/>
<dbReference type="Gramene" id="TraesSYM2D03G01232590.1">
    <property type="protein sequence ID" value="TraesSYM2D03G01232590.1.CDS1"/>
    <property type="gene ID" value="TraesSYM2D03G01232590"/>
</dbReference>
<keyword evidence="2" id="KW-0809">Transit peptide</keyword>
<dbReference type="PANTHER" id="PTHR47926:SF458">
    <property type="entry name" value="PENTATRICOPEPTIDE REPEAT-CONTAINING PROTEIN"/>
    <property type="match status" value="1"/>
</dbReference>
<dbReference type="Pfam" id="PF20430">
    <property type="entry name" value="Eplus_motif"/>
    <property type="match status" value="1"/>
</dbReference>